<dbReference type="EMBL" id="CP036498">
    <property type="protein sequence ID" value="QUS38002.1"/>
    <property type="molecule type" value="Genomic_DNA"/>
</dbReference>
<dbReference type="InterPro" id="IPR003594">
    <property type="entry name" value="HATPase_dom"/>
</dbReference>
<keyword evidence="8 18" id="KW-0418">Kinase</keyword>
<feature type="transmembrane region" description="Helical" evidence="15">
    <location>
        <begin position="6"/>
        <end position="27"/>
    </location>
</feature>
<dbReference type="Pfam" id="PF00512">
    <property type="entry name" value="HisKA"/>
    <property type="match status" value="1"/>
</dbReference>
<feature type="transmembrane region" description="Helical" evidence="15">
    <location>
        <begin position="199"/>
        <end position="218"/>
    </location>
</feature>
<feature type="domain" description="Response regulatory" evidence="17">
    <location>
        <begin position="1045"/>
        <end position="1164"/>
    </location>
</feature>
<dbReference type="Gene3D" id="3.30.450.20">
    <property type="entry name" value="PAS domain"/>
    <property type="match status" value="1"/>
</dbReference>
<keyword evidence="6" id="KW-0808">Transferase</keyword>
<evidence type="ECO:0000256" key="3">
    <source>
        <dbReference type="ARBA" id="ARBA00006434"/>
    </source>
</evidence>
<dbReference type="SUPFAM" id="SSF47384">
    <property type="entry name" value="Homodimeric domain of signal transducing histidine kinase"/>
    <property type="match status" value="1"/>
</dbReference>
<evidence type="ECO:0000256" key="2">
    <source>
        <dbReference type="ARBA" id="ARBA00004141"/>
    </source>
</evidence>
<evidence type="ECO:0000256" key="7">
    <source>
        <dbReference type="ARBA" id="ARBA00022692"/>
    </source>
</evidence>
<keyword evidence="10 15" id="KW-1133">Transmembrane helix</keyword>
<reference evidence="18 19" key="1">
    <citation type="submission" date="2019-02" db="EMBL/GenBank/DDBJ databases">
        <title>Emended description of the genus Rhodopseudomonas and description of Rhodopseudomonas albus sp. nov., a non-phototrophic, heavy-metal-tolerant bacterium isolated from garden soil.</title>
        <authorList>
            <person name="Bao Z."/>
            <person name="Cao W.W."/>
            <person name="Sato Y."/>
            <person name="Nishizawa T."/>
            <person name="Zhao J."/>
            <person name="Guo Y."/>
            <person name="Ohta H."/>
        </authorList>
    </citation>
    <scope>NUCLEOTIDE SEQUENCE [LARGE SCALE GENOMIC DNA]</scope>
    <source>
        <strain evidence="18 19">SK50-23</strain>
    </source>
</reference>
<dbReference type="SMART" id="SM00387">
    <property type="entry name" value="HATPase_c"/>
    <property type="match status" value="1"/>
</dbReference>
<feature type="transmembrane region" description="Helical" evidence="15">
    <location>
        <begin position="281"/>
        <end position="307"/>
    </location>
</feature>
<dbReference type="PROSITE" id="PS50283">
    <property type="entry name" value="NA_SOLUT_SYMP_3"/>
    <property type="match status" value="1"/>
</dbReference>
<dbReference type="InterPro" id="IPR011006">
    <property type="entry name" value="CheY-like_superfamily"/>
</dbReference>
<evidence type="ECO:0000256" key="9">
    <source>
        <dbReference type="ARBA" id="ARBA00022847"/>
    </source>
</evidence>
<dbReference type="InterPro" id="IPR038377">
    <property type="entry name" value="Na/Glc_symporter_sf"/>
</dbReference>
<keyword evidence="12" id="KW-0406">Ion transport</keyword>
<evidence type="ECO:0000256" key="10">
    <source>
        <dbReference type="ARBA" id="ARBA00022989"/>
    </source>
</evidence>
<dbReference type="Pfam" id="PF00072">
    <property type="entry name" value="Response_reg"/>
    <property type="match status" value="1"/>
</dbReference>
<feature type="transmembrane region" description="Helical" evidence="15">
    <location>
        <begin position="68"/>
        <end position="86"/>
    </location>
</feature>
<evidence type="ECO:0000256" key="11">
    <source>
        <dbReference type="ARBA" id="ARBA00023136"/>
    </source>
</evidence>
<evidence type="ECO:0000256" key="15">
    <source>
        <dbReference type="SAM" id="Phobius"/>
    </source>
</evidence>
<keyword evidence="14" id="KW-0175">Coiled coil</keyword>
<dbReference type="InterPro" id="IPR018212">
    <property type="entry name" value="Na/solute_symporter_CS"/>
</dbReference>
<feature type="transmembrane region" description="Helical" evidence="15">
    <location>
        <begin position="440"/>
        <end position="462"/>
    </location>
</feature>
<evidence type="ECO:0000313" key="18">
    <source>
        <dbReference type="EMBL" id="QUS38002.1"/>
    </source>
</evidence>
<keyword evidence="19" id="KW-1185">Reference proteome</keyword>
<evidence type="ECO:0000256" key="8">
    <source>
        <dbReference type="ARBA" id="ARBA00022777"/>
    </source>
</evidence>
<keyword evidence="12" id="KW-0915">Sodium</keyword>
<dbReference type="PANTHER" id="PTHR43047">
    <property type="entry name" value="TWO-COMPONENT HISTIDINE PROTEIN KINASE"/>
    <property type="match status" value="1"/>
</dbReference>
<keyword evidence="9" id="KW-0813">Transport</keyword>
<protein>
    <recommendedName>
        <fullName evidence="4">histidine kinase</fullName>
        <ecNumber evidence="4">2.7.13.3</ecNumber>
    </recommendedName>
</protein>
<accession>A0ABX8A477</accession>
<dbReference type="SUPFAM" id="SSF55785">
    <property type="entry name" value="PYP-like sensor domain (PAS domain)"/>
    <property type="match status" value="1"/>
</dbReference>
<dbReference type="Pfam" id="PF12860">
    <property type="entry name" value="PAS_7"/>
    <property type="match status" value="1"/>
</dbReference>
<dbReference type="InterPro" id="IPR001734">
    <property type="entry name" value="Na/solute_symporter"/>
</dbReference>
<dbReference type="RefSeq" id="WP_211911532.1">
    <property type="nucleotide sequence ID" value="NZ_CP036498.1"/>
</dbReference>
<feature type="transmembrane region" description="Helical" evidence="15">
    <location>
        <begin position="327"/>
        <end position="360"/>
    </location>
</feature>
<dbReference type="PROSITE" id="PS00457">
    <property type="entry name" value="NA_SOLUT_SYMP_2"/>
    <property type="match status" value="1"/>
</dbReference>
<feature type="transmembrane region" description="Helical" evidence="15">
    <location>
        <begin position="114"/>
        <end position="133"/>
    </location>
</feature>
<comment type="similarity">
    <text evidence="3">Belongs to the sodium:solute symporter (SSF) (TC 2.A.21) family.</text>
</comment>
<evidence type="ECO:0000256" key="12">
    <source>
        <dbReference type="ARBA" id="ARBA00023201"/>
    </source>
</evidence>
<dbReference type="SUPFAM" id="SSF52172">
    <property type="entry name" value="CheY-like"/>
    <property type="match status" value="1"/>
</dbReference>
<feature type="modified residue" description="4-aspartylphosphate" evidence="13">
    <location>
        <position position="1099"/>
    </location>
</feature>
<dbReference type="Gene3D" id="1.10.287.130">
    <property type="match status" value="1"/>
</dbReference>
<name>A0ABX8A477_9BRAD</name>
<dbReference type="Gene3D" id="3.30.565.10">
    <property type="entry name" value="Histidine kinase-like ATPase, C-terminal domain"/>
    <property type="match status" value="1"/>
</dbReference>
<dbReference type="PANTHER" id="PTHR43047:SF9">
    <property type="entry name" value="HISTIDINE KINASE"/>
    <property type="match status" value="1"/>
</dbReference>
<feature type="transmembrane region" description="Helical" evidence="15">
    <location>
        <begin position="381"/>
        <end position="401"/>
    </location>
</feature>
<feature type="transmembrane region" description="Helical" evidence="15">
    <location>
        <begin position="238"/>
        <end position="260"/>
    </location>
</feature>
<dbReference type="CDD" id="cd00156">
    <property type="entry name" value="REC"/>
    <property type="match status" value="1"/>
</dbReference>
<feature type="transmembrane region" description="Helical" evidence="15">
    <location>
        <begin position="407"/>
        <end position="433"/>
    </location>
</feature>
<sequence>MLHDWGVIVAALCYIGFLFCVASYGDRLGLFQRGLAGKLIYPLSLAIYCTSWTFFGSVGVASRTSVDFLAIYIGPILLFVFGAPLLRRVIHLAKSQNITSIADFIAARYGKSQAVAATVAVIAIIGSVPYIALQLKAVASSLETILGDDKAIAGVPIVGDMALVVTLAMAVFAVLFGTRQANATEHQHGLMLAVATESIIKLVVFITAGAFVTFVMFSPSELYERAMKTPEALRAIEYSPSIGNFLTMVLLSFCAIMLLPRQFHVSVVENAGDAGVARARWMFPLYLVAINLFVIPIAIAGLVTFPFGAVDSDMYVLALPIEAGSHALSMAVFIGGLSAATAMVIVECVALAIMVSNDILLPLALRRRGMPPNGETDYGNFLLKARRFAIFAIMVMAYFYFRALGNTQLAAIGLLSFAAIAQFAPAFFGGLIWRRATARGAMGGMVVGFIVWAYTLFIPSFLDTSTAGVLFLQHGPFGIDALRPQDLFGSDLPPLLHGTLWSLSLNILTYIVLSLMRAPSSIERLQADTFVPNTLTPITPSFRRWRTTVTVQDILNTVTQYIGEARTRESFDAFAMRRRVDLDPTAPADFETLKHAEYLIASSIGAASSRVVMSLLLRKRTVSAEAALKLLDDSHAALHFNREILQTALNHVRQGIVVFNPDLQLIVSNQHFGELLGLPPQIVQIGIPLREILEFIDIHSVPPSGDYEARLKTRLKAYTTVGTPYLERLKDRHLVIEVRANKMPDGGLVLTFTDVTPSFEAAEALERANATLEKRVRERTEELTRLNSELARAKSTAEDANISKTRFLAAAGHDILQPLNAARLYVTSLVERKGGGEDARLVENIDESLEAIEEILGALLDISRLDAGAMMPAISSFRIGDLMRSLEIEYAPIAQAKGIELIFVPCSLPVESDRLLLRRLLQNLISNAIKYTPKGRVLVGCHRRGAALRIGVYDTGVGIPILKRGEIFKEFHRLEQGARIARGLGLGLSIVKRLAHVLNHGIALDSNRGGGSFFSVTVPVAQAINHTAVVTSATPLSKAPMSGTLIVCIENDPAILDGMKTLLQAWGSDVVAVPDPEAGMEAIAEIQASGRRLTGILVDYHLDRGNGIAAIRAIRNRFGKDIPAILITADRSPHVRSAARQEKIAVQNKPVKPASLRALLGQWRSQQMVAAK</sequence>
<dbReference type="EC" id="2.7.13.3" evidence="4"/>
<comment type="subcellular location">
    <subcellularLocation>
        <location evidence="2">Membrane</location>
        <topology evidence="2">Multi-pass membrane protein</topology>
    </subcellularLocation>
</comment>
<dbReference type="Gene3D" id="3.40.50.2300">
    <property type="match status" value="1"/>
</dbReference>
<dbReference type="CDD" id="cd00082">
    <property type="entry name" value="HisKA"/>
    <property type="match status" value="1"/>
</dbReference>
<keyword evidence="12" id="KW-0739">Sodium transport</keyword>
<dbReference type="InterPro" id="IPR001789">
    <property type="entry name" value="Sig_transdc_resp-reg_receiver"/>
</dbReference>
<keyword evidence="11 15" id="KW-0472">Membrane</keyword>
<comment type="catalytic activity">
    <reaction evidence="1">
        <text>ATP + protein L-histidine = ADP + protein N-phospho-L-histidine.</text>
        <dbReference type="EC" id="2.7.13.3"/>
    </reaction>
</comment>
<dbReference type="InterPro" id="IPR035965">
    <property type="entry name" value="PAS-like_dom_sf"/>
</dbReference>
<dbReference type="PROSITE" id="PS50110">
    <property type="entry name" value="RESPONSE_REGULATORY"/>
    <property type="match status" value="1"/>
</dbReference>
<feature type="domain" description="Histidine kinase" evidence="16">
    <location>
        <begin position="810"/>
        <end position="1022"/>
    </location>
</feature>
<gene>
    <name evidence="18" type="ORF">RPMA_03345</name>
</gene>
<evidence type="ECO:0000259" key="17">
    <source>
        <dbReference type="PROSITE" id="PS50110"/>
    </source>
</evidence>
<keyword evidence="5 13" id="KW-0597">Phosphoprotein</keyword>
<dbReference type="Proteomes" id="UP000682843">
    <property type="component" value="Chromosome"/>
</dbReference>
<dbReference type="SMART" id="SM00388">
    <property type="entry name" value="HisKA"/>
    <property type="match status" value="1"/>
</dbReference>
<dbReference type="InterPro" id="IPR004358">
    <property type="entry name" value="Sig_transdc_His_kin-like_C"/>
</dbReference>
<dbReference type="InterPro" id="IPR036890">
    <property type="entry name" value="HATPase_C_sf"/>
</dbReference>
<dbReference type="InterPro" id="IPR005467">
    <property type="entry name" value="His_kinase_dom"/>
</dbReference>
<dbReference type="GO" id="GO:0016301">
    <property type="term" value="F:kinase activity"/>
    <property type="evidence" value="ECO:0007669"/>
    <property type="project" value="UniProtKB-KW"/>
</dbReference>
<dbReference type="NCBIfam" id="NF041832">
    <property type="entry name" value="near_NosP_CTERM"/>
    <property type="match status" value="1"/>
</dbReference>
<keyword evidence="9" id="KW-0769">Symport</keyword>
<dbReference type="CDD" id="cd10322">
    <property type="entry name" value="SLC5sbd"/>
    <property type="match status" value="1"/>
</dbReference>
<evidence type="ECO:0000256" key="5">
    <source>
        <dbReference type="ARBA" id="ARBA00022553"/>
    </source>
</evidence>
<evidence type="ECO:0000256" key="14">
    <source>
        <dbReference type="SAM" id="Coils"/>
    </source>
</evidence>
<evidence type="ECO:0000259" key="16">
    <source>
        <dbReference type="PROSITE" id="PS50109"/>
    </source>
</evidence>
<evidence type="ECO:0000256" key="13">
    <source>
        <dbReference type="PROSITE-ProRule" id="PRU00169"/>
    </source>
</evidence>
<evidence type="ECO:0000256" key="1">
    <source>
        <dbReference type="ARBA" id="ARBA00000085"/>
    </source>
</evidence>
<dbReference type="Gene3D" id="1.20.1730.10">
    <property type="entry name" value="Sodium/glucose cotransporter"/>
    <property type="match status" value="1"/>
</dbReference>
<organism evidence="18 19">
    <name type="scientific">Tardiphaga alba</name>
    <dbReference type="NCBI Taxonomy" id="340268"/>
    <lineage>
        <taxon>Bacteria</taxon>
        <taxon>Pseudomonadati</taxon>
        <taxon>Pseudomonadota</taxon>
        <taxon>Alphaproteobacteria</taxon>
        <taxon>Hyphomicrobiales</taxon>
        <taxon>Nitrobacteraceae</taxon>
        <taxon>Tardiphaga</taxon>
    </lineage>
</organism>
<dbReference type="Pfam" id="PF02518">
    <property type="entry name" value="HATPase_c"/>
    <property type="match status" value="1"/>
</dbReference>
<dbReference type="InterPro" id="IPR003661">
    <property type="entry name" value="HisK_dim/P_dom"/>
</dbReference>
<feature type="transmembrane region" description="Helical" evidence="15">
    <location>
        <begin position="39"/>
        <end position="62"/>
    </location>
</feature>
<dbReference type="PROSITE" id="PS50109">
    <property type="entry name" value="HIS_KIN"/>
    <property type="match status" value="1"/>
</dbReference>
<dbReference type="PRINTS" id="PR00344">
    <property type="entry name" value="BCTRLSENSOR"/>
</dbReference>
<dbReference type="InterPro" id="IPR036097">
    <property type="entry name" value="HisK_dim/P_sf"/>
</dbReference>
<evidence type="ECO:0000313" key="19">
    <source>
        <dbReference type="Proteomes" id="UP000682843"/>
    </source>
</evidence>
<evidence type="ECO:0000256" key="6">
    <source>
        <dbReference type="ARBA" id="ARBA00022679"/>
    </source>
</evidence>
<dbReference type="SUPFAM" id="SSF55874">
    <property type="entry name" value="ATPase domain of HSP90 chaperone/DNA topoisomerase II/histidine kinase"/>
    <property type="match status" value="1"/>
</dbReference>
<evidence type="ECO:0000256" key="4">
    <source>
        <dbReference type="ARBA" id="ARBA00012438"/>
    </source>
</evidence>
<dbReference type="SMART" id="SM00448">
    <property type="entry name" value="REC"/>
    <property type="match status" value="1"/>
</dbReference>
<keyword evidence="7 15" id="KW-0812">Transmembrane</keyword>
<proteinExistence type="inferred from homology"/>
<feature type="transmembrane region" description="Helical" evidence="15">
    <location>
        <begin position="153"/>
        <end position="178"/>
    </location>
</feature>
<feature type="coiled-coil region" evidence="14">
    <location>
        <begin position="762"/>
        <end position="803"/>
    </location>
</feature>